<dbReference type="Bgee" id="ENSACAG00000011379">
    <property type="expression patterns" value="Expressed in forelimb bud and 6 other cell types or tissues"/>
</dbReference>
<dbReference type="InterPro" id="IPR011600">
    <property type="entry name" value="Pept_C14_caspase"/>
</dbReference>
<dbReference type="PROSITE" id="PS50208">
    <property type="entry name" value="CASPASE_P20"/>
    <property type="match status" value="1"/>
</dbReference>
<keyword evidence="4" id="KW-1185">Reference proteome</keyword>
<reference evidence="3" key="2">
    <citation type="submission" date="2025-08" db="UniProtKB">
        <authorList>
            <consortium name="Ensembl"/>
        </authorList>
    </citation>
    <scope>IDENTIFICATION</scope>
</reference>
<dbReference type="GO" id="GO:0008047">
    <property type="term" value="F:enzyme activator activity"/>
    <property type="evidence" value="ECO:0000318"/>
    <property type="project" value="GO_Central"/>
</dbReference>
<feature type="domain" description="Caspase family p20" evidence="2">
    <location>
        <begin position="22"/>
        <end position="148"/>
    </location>
</feature>
<dbReference type="GO" id="GO:0005737">
    <property type="term" value="C:cytoplasm"/>
    <property type="evidence" value="ECO:0000318"/>
    <property type="project" value="GO_Central"/>
</dbReference>
<organism evidence="3 4">
    <name type="scientific">Anolis carolinensis</name>
    <name type="common">Green anole</name>
    <name type="synonym">American chameleon</name>
    <dbReference type="NCBI Taxonomy" id="28377"/>
    <lineage>
        <taxon>Eukaryota</taxon>
        <taxon>Metazoa</taxon>
        <taxon>Chordata</taxon>
        <taxon>Craniata</taxon>
        <taxon>Vertebrata</taxon>
        <taxon>Euteleostomi</taxon>
        <taxon>Lepidosauria</taxon>
        <taxon>Squamata</taxon>
        <taxon>Bifurcata</taxon>
        <taxon>Unidentata</taxon>
        <taxon>Episquamata</taxon>
        <taxon>Toxicofera</taxon>
        <taxon>Iguania</taxon>
        <taxon>Dactyloidae</taxon>
        <taxon>Anolis</taxon>
    </lineage>
</organism>
<dbReference type="InterPro" id="IPR029030">
    <property type="entry name" value="Caspase-like_dom_sf"/>
</dbReference>
<dbReference type="AlphaFoldDB" id="H9GHH6"/>
<dbReference type="InterPro" id="IPR052039">
    <property type="entry name" value="Caspase-related_regulators"/>
</dbReference>
<evidence type="ECO:0000259" key="2">
    <source>
        <dbReference type="PROSITE" id="PS50208"/>
    </source>
</evidence>
<dbReference type="KEGG" id="acs:100552932"/>
<dbReference type="OrthoDB" id="6116485at2759"/>
<dbReference type="InParanoid" id="H9GHH6"/>
<dbReference type="GO" id="GO:0006508">
    <property type="term" value="P:proteolysis"/>
    <property type="evidence" value="ECO:0000318"/>
    <property type="project" value="GO_Central"/>
</dbReference>
<dbReference type="GO" id="GO:0004197">
    <property type="term" value="F:cysteine-type endopeptidase activity"/>
    <property type="evidence" value="ECO:0000318"/>
    <property type="project" value="GO_Central"/>
</dbReference>
<evidence type="ECO:0000313" key="4">
    <source>
        <dbReference type="Proteomes" id="UP000001646"/>
    </source>
</evidence>
<dbReference type="SMART" id="SM00115">
    <property type="entry name" value="CASc"/>
    <property type="match status" value="1"/>
</dbReference>
<dbReference type="Pfam" id="PF00656">
    <property type="entry name" value="Peptidase_C14"/>
    <property type="match status" value="1"/>
</dbReference>
<dbReference type="FunFam" id="3.40.50.1460:FF:000024">
    <property type="entry name" value="Caspase 21"/>
    <property type="match status" value="1"/>
</dbReference>
<dbReference type="STRING" id="28377.ENSACAP00000011127"/>
<dbReference type="eggNOG" id="KOG3573">
    <property type="taxonomic scope" value="Eukaryota"/>
</dbReference>
<gene>
    <name evidence="3" type="primary">LOC100552932</name>
</gene>
<proteinExistence type="inferred from homology"/>
<comment type="similarity">
    <text evidence="1">Belongs to the peptidase C14A family.</text>
</comment>
<dbReference type="GO" id="GO:0097194">
    <property type="term" value="P:execution phase of apoptosis"/>
    <property type="evidence" value="ECO:0000318"/>
    <property type="project" value="GO_Central"/>
</dbReference>
<dbReference type="SUPFAM" id="SSF52129">
    <property type="entry name" value="Caspase-like"/>
    <property type="match status" value="1"/>
</dbReference>
<dbReference type="InterPro" id="IPR033139">
    <property type="entry name" value="Caspase_cys_AS"/>
</dbReference>
<dbReference type="PRINTS" id="PR00376">
    <property type="entry name" value="IL1BCENZYME"/>
</dbReference>
<dbReference type="Proteomes" id="UP000001646">
    <property type="component" value="Unplaced"/>
</dbReference>
<reference evidence="3" key="1">
    <citation type="submission" date="2009-12" db="EMBL/GenBank/DDBJ databases">
        <title>The Genome Sequence of Anolis carolinensis (Green Anole Lizard).</title>
        <authorList>
            <consortium name="The Genome Sequencing Platform"/>
            <person name="Di Palma F."/>
            <person name="Alfoldi J."/>
            <person name="Heiman D."/>
            <person name="Young S."/>
            <person name="Grabherr M."/>
            <person name="Johnson J."/>
            <person name="Lander E.S."/>
            <person name="Lindblad-Toh K."/>
        </authorList>
    </citation>
    <scope>NUCLEOTIDE SEQUENCE [LARGE SCALE GENOMIC DNA]</scope>
    <source>
        <strain evidence="3">JBL SC #1</strain>
    </source>
</reference>
<dbReference type="Gene3D" id="3.40.50.1460">
    <property type="match status" value="1"/>
</dbReference>
<evidence type="ECO:0000313" key="3">
    <source>
        <dbReference type="Ensembl" id="ENSACAP00000011127.4"/>
    </source>
</evidence>
<dbReference type="PANTHER" id="PTHR22576">
    <property type="entry name" value="MUCOSA ASSOCIATED LYMPHOID TISSUE LYMPHOMA TRANSLOCATION PROTEIN 1/PARACASPASE"/>
    <property type="match status" value="1"/>
</dbReference>
<dbReference type="HOGENOM" id="CLU_036904_2_0_1"/>
<dbReference type="GO" id="GO:0006915">
    <property type="term" value="P:apoptotic process"/>
    <property type="evidence" value="ECO:0000318"/>
    <property type="project" value="GO_Central"/>
</dbReference>
<protein>
    <recommendedName>
        <fullName evidence="2">Caspase family p20 domain-containing protein</fullName>
    </recommendedName>
</protein>
<dbReference type="PANTHER" id="PTHR22576:SF41">
    <property type="entry name" value="CASPASE 14, APOPTOSIS-RELATED CYSTEINE PEPTIDASE"/>
    <property type="match status" value="1"/>
</dbReference>
<evidence type="ECO:0000256" key="1">
    <source>
        <dbReference type="ARBA" id="ARBA00010134"/>
    </source>
</evidence>
<dbReference type="PROSITE" id="PS01122">
    <property type="entry name" value="CASPASE_CYS"/>
    <property type="match status" value="1"/>
</dbReference>
<dbReference type="GO" id="GO:0043525">
    <property type="term" value="P:positive regulation of neuron apoptotic process"/>
    <property type="evidence" value="ECO:0000318"/>
    <property type="project" value="GO_Central"/>
</dbReference>
<dbReference type="Ensembl" id="ENSACAT00000011357.4">
    <property type="protein sequence ID" value="ENSACAP00000011127.4"/>
    <property type="gene ID" value="ENSACAG00000011379.4"/>
</dbReference>
<dbReference type="InterPro" id="IPR001309">
    <property type="entry name" value="Pept_C14_p20"/>
</dbReference>
<dbReference type="GeneID" id="100552932"/>
<sequence length="269" mass="30893">MHRLVNAVWYQFVSRAVCRTQRKNRALIIVNYEFYRTKSDEKLPSRPGAKKEANRLFKALSKCNYAVKLYYDLTAKEIEELYEEECHADHGDCFVSIISSHGQEGSVFDCEGQPVQLTQIFKALSPKRCHKLTGKPKIFFIQACRGEDIDHGIFLQTDSGEPQVDCFSHYLSIPENTAVMFSCSPGYASFINQWESMFFKALLELLEGEERHLKIARLMTRIIWKVAFHCEARGTYAGSKEMPCFVTNMVEDICPFSSSGSHRTPERTE</sequence>
<accession>H9GHH6</accession>
<dbReference type="GeneTree" id="ENSGT00940000164699"/>
<reference evidence="3" key="3">
    <citation type="submission" date="2025-09" db="UniProtKB">
        <authorList>
            <consortium name="Ensembl"/>
        </authorList>
    </citation>
    <scope>IDENTIFICATION</scope>
</reference>
<dbReference type="InterPro" id="IPR015917">
    <property type="entry name" value="Pept_C14A"/>
</dbReference>
<name>H9GHH6_ANOCA</name>